<comment type="subcellular location">
    <subcellularLocation>
        <location evidence="2">Nucleus</location>
    </subcellularLocation>
</comment>
<keyword evidence="18" id="KW-0234">DNA repair</keyword>
<dbReference type="KEGG" id="osn:115219118"/>
<dbReference type="Gene3D" id="3.40.50.300">
    <property type="entry name" value="P-loop containing nucleotide triphosphate hydrolases"/>
    <property type="match status" value="2"/>
</dbReference>
<dbReference type="FunFam" id="3.40.50.300:FF:000721">
    <property type="entry name" value="DNA replication ATP-dependent helicase/nuclease DNA2"/>
    <property type="match status" value="1"/>
</dbReference>
<evidence type="ECO:0000256" key="12">
    <source>
        <dbReference type="ARBA" id="ARBA00022801"/>
    </source>
</evidence>
<dbReference type="InterPro" id="IPR026851">
    <property type="entry name" value="Dna2/JHS1_DEXXQ-box"/>
</dbReference>
<evidence type="ECO:0000256" key="14">
    <source>
        <dbReference type="ARBA" id="ARBA00022840"/>
    </source>
</evidence>
<name>A0A7E6FRE2_9MOLL</name>
<keyword evidence="16" id="KW-0411">Iron-sulfur</keyword>
<keyword evidence="26" id="KW-1185">Reference proteome</keyword>
<accession>A0A7E6FRE2</accession>
<feature type="domain" description="DNA2/NAM7 helicase helicase" evidence="24">
    <location>
        <begin position="1396"/>
        <end position="1476"/>
    </location>
</feature>
<sequence>MGKPVKDNSDSSQPKISFFMNNSNKSMFSVVGKPNFKNRLRLSKKASTVYVAEQPENFTNSQFKACSQTEISKSPKKPPVSCQTSTDLLLFKMYGGQKQKITDINESNTIPDIQLEGSCSKRSPVSDLTNFGPYPLPTTSGILKSVKEETVHLHKSDEISEVSHHQTCAKNDGASDNLTTLSICSLQSCSNLSESMNAETVNLDDSNIILETPVKKTCIKKANAFDGNGKFVQNSPQHNTDIPGSEEKSEMEIFSCSVSPNHNISNFPEKSTSPIFSKQPETSHCFESDTLGRIQKKSFARSFLSSSSNLESTVESRINKKADCKSKLKSKILKKSMKKAESLQKKDSIVEYTAMKLAEPINKPLTPVKNYTGLSGTSVKRLAVSGCSPLSKRSLSSEFNKTELSLNTGCSIELSNLFLDNENDTQENQSFSEAYSDEQLAMWENLNPDPNDVWEQNDSLKSPIQNFPKNLKHSSACNELKKSNVKNNLSVSTLRKNDGSNTKNKVFDWLGTKTNMVPKKLNNTNDTFLSEILAEIPVAKSQNLSKGKQIMTEVKNNTEKIPKSEPCIENGSVINDNEILSEILKEINSSDKGLSNNLINPNHIQSNIFPDMKGNHSNDVNMQTSTGISLNDTSKNDNNANLVDVNLKHIQDKPNSSTSFSPVPKIKHISCVSNSNISSEPQSKLDEEENNIELSQWNSSFDFDDEFCDDIKNLSPFKSKAKTSKDNPLTCSPVCSLYNRYQINDVKYQGQDIELVLTNQDHTISCVLHGFWCYSYVAVGDIVHVLDASTDSAGVYHITDETGLLVINPDFLVSSTTVVSSLFCMRKAVLNERFRGIDKGNLHMLYGSIVHCLLQEVLRNKIFKEKEILLLTKSIMKRKYILHEIYGHGTDESVVLAAVLKYIPNIVKWIEHHTNFMKQQSDIDVRRTIVTSVCDIEENIWSPRFGLKGKIDLTVEIKTHNLKRKVVPLELKTGNPSFSAEHKGQVTLYTMMMSDRREDPKEGLLLYLKDQPNMSPVSTEHQNKRGLIQLRNEILYYIQNSLLRENSLPDDLSKLLGKLPEPINNVSACSKCPHLLSCSIYQNFSLDVGNMTKNRKELHQTSLSHLSQSHINFFIHWCVMIEFEKQSSIHGEGIRDIWCSTGIDREKKGECISNLQFCGTQILPDTEKFLNSFKRHTYSNLHQTFEPINTVGLNVHDSVAISVEDKQQIVICRGYIYSMSEDYLVVMCDRSFDDHLNINTEIFKVDKCSDWENWGTCYNNLITLMADTAHSARLRQLIIDHEKPRVHSTLAKSTVQKVKSIFKPLNKLQKVALLKVFMSEDYVLIRGYPGTGKTSTIVALIQMLVASGVSILVASFTHSAVDNILLKLRKEKIQFLRMGRKDRIHPDIYPYSADELTKNAKSVQELKTVYESMNVVATTCVGMSHTLFSQCQRQFDVCIIDESSQVMLPMCLGPLFAAKKFILVGDSKQLPPIVQSDQAKSLGMDKSLFVELEDKGATVQLNLQYRMNREIMLLSNELIYEGCLQCGNEEVATRTLQPSKCIKRKSNLPSWMLDVVNGALNKAVLFLNTKMVPAPETYNTRGEVQNNIEAQLIAMIVSVFQTDGMCLSDIGVIAPYRNQVKLVHQTLINVIGKEAAQYVEVNTVDQYQGRDKDIIIVTFVRSSSKENLKSCKAGGILKDIRRLNVAMTRAKCKLIFIGNVETLEIFKPLADLMTLLSQRQLIINLPSQATIF</sequence>
<dbReference type="GO" id="GO:0005634">
    <property type="term" value="C:nucleus"/>
    <property type="evidence" value="ECO:0007669"/>
    <property type="project" value="UniProtKB-SubCell"/>
</dbReference>
<proteinExistence type="inferred from homology"/>
<keyword evidence="10" id="KW-0547">Nucleotide-binding</keyword>
<dbReference type="EC" id="3.6.4.12" evidence="4"/>
<dbReference type="InterPro" id="IPR014808">
    <property type="entry name" value="DNA_replication_fac_Dna2_N"/>
</dbReference>
<dbReference type="InterPro" id="IPR041679">
    <property type="entry name" value="DNA2/NAM7-like_C"/>
</dbReference>
<evidence type="ECO:0000256" key="6">
    <source>
        <dbReference type="ARBA" id="ARBA00022485"/>
    </source>
</evidence>
<dbReference type="GO" id="GO:0017116">
    <property type="term" value="F:single-stranded DNA helicase activity"/>
    <property type="evidence" value="ECO:0007669"/>
    <property type="project" value="InterPro"/>
</dbReference>
<evidence type="ECO:0000256" key="5">
    <source>
        <dbReference type="ARBA" id="ARBA00021516"/>
    </source>
</evidence>
<keyword evidence="12" id="KW-0378">Hydrolase</keyword>
<evidence type="ECO:0000256" key="2">
    <source>
        <dbReference type="ARBA" id="ARBA00004123"/>
    </source>
</evidence>
<evidence type="ECO:0000256" key="19">
    <source>
        <dbReference type="ARBA" id="ARBA00023242"/>
    </source>
</evidence>
<dbReference type="Pfam" id="PF13087">
    <property type="entry name" value="AAA_12"/>
    <property type="match status" value="1"/>
</dbReference>
<dbReference type="Pfam" id="PF13086">
    <property type="entry name" value="AAA_11"/>
    <property type="match status" value="1"/>
</dbReference>
<evidence type="ECO:0000313" key="26">
    <source>
        <dbReference type="Proteomes" id="UP000515154"/>
    </source>
</evidence>
<evidence type="ECO:0000256" key="13">
    <source>
        <dbReference type="ARBA" id="ARBA00022806"/>
    </source>
</evidence>
<dbReference type="InterPro" id="IPR047187">
    <property type="entry name" value="SF1_C_Upf1"/>
</dbReference>
<dbReference type="GO" id="GO:0003677">
    <property type="term" value="F:DNA binding"/>
    <property type="evidence" value="ECO:0007669"/>
    <property type="project" value="UniProtKB-KW"/>
</dbReference>
<evidence type="ECO:0000256" key="7">
    <source>
        <dbReference type="ARBA" id="ARBA00022705"/>
    </source>
</evidence>
<feature type="domain" description="DNA2/NAM7 helicase-like C-terminal" evidence="25">
    <location>
        <begin position="1484"/>
        <end position="1700"/>
    </location>
</feature>
<dbReference type="Proteomes" id="UP000515154">
    <property type="component" value="Linkage group LG1"/>
</dbReference>
<evidence type="ECO:0000256" key="20">
    <source>
        <dbReference type="ARBA" id="ARBA00023268"/>
    </source>
</evidence>
<dbReference type="PANTHER" id="PTHR43788:SF8">
    <property type="entry name" value="DNA-BINDING PROTEIN SMUBP-2"/>
    <property type="match status" value="1"/>
</dbReference>
<evidence type="ECO:0000256" key="1">
    <source>
        <dbReference type="ARBA" id="ARBA00001966"/>
    </source>
</evidence>
<evidence type="ECO:0000256" key="22">
    <source>
        <dbReference type="ARBA" id="ARBA00047995"/>
    </source>
</evidence>
<dbReference type="GO" id="GO:0016787">
    <property type="term" value="F:hydrolase activity"/>
    <property type="evidence" value="ECO:0007669"/>
    <property type="project" value="UniProtKB-KW"/>
</dbReference>
<feature type="domain" description="DNA replication factor Dna2 N-terminal" evidence="23">
    <location>
        <begin position="760"/>
        <end position="956"/>
    </location>
</feature>
<keyword evidence="7" id="KW-0235">DNA replication</keyword>
<evidence type="ECO:0000256" key="17">
    <source>
        <dbReference type="ARBA" id="ARBA00023125"/>
    </source>
</evidence>
<dbReference type="GO" id="GO:0043139">
    <property type="term" value="F:5'-3' DNA helicase activity"/>
    <property type="evidence" value="ECO:0007669"/>
    <property type="project" value="TreeGrafter"/>
</dbReference>
<keyword evidence="14" id="KW-0067">ATP-binding</keyword>
<gene>
    <name evidence="27 28 29" type="primary">LOC115219118</name>
</gene>
<evidence type="ECO:0000259" key="25">
    <source>
        <dbReference type="Pfam" id="PF13087"/>
    </source>
</evidence>
<evidence type="ECO:0000256" key="16">
    <source>
        <dbReference type="ARBA" id="ARBA00023014"/>
    </source>
</evidence>
<dbReference type="InterPro" id="IPR050534">
    <property type="entry name" value="Coronavir_polyprotein_1ab"/>
</dbReference>
<keyword evidence="15" id="KW-0408">Iron</keyword>
<dbReference type="Pfam" id="PF08696">
    <property type="entry name" value="Dna2"/>
    <property type="match status" value="1"/>
</dbReference>
<keyword evidence="11" id="KW-0227">DNA damage</keyword>
<organism evidence="26 29">
    <name type="scientific">Octopus sinensis</name>
    <name type="common">East Asian common octopus</name>
    <dbReference type="NCBI Taxonomy" id="2607531"/>
    <lineage>
        <taxon>Eukaryota</taxon>
        <taxon>Metazoa</taxon>
        <taxon>Spiralia</taxon>
        <taxon>Lophotrochozoa</taxon>
        <taxon>Mollusca</taxon>
        <taxon>Cephalopoda</taxon>
        <taxon>Coleoidea</taxon>
        <taxon>Octopodiformes</taxon>
        <taxon>Octopoda</taxon>
        <taxon>Incirrata</taxon>
        <taxon>Octopodidae</taxon>
        <taxon>Octopus</taxon>
    </lineage>
</organism>
<reference evidence="27 28" key="1">
    <citation type="submission" date="2025-08" db="UniProtKB">
        <authorList>
            <consortium name="RefSeq"/>
        </authorList>
    </citation>
    <scope>IDENTIFICATION</scope>
</reference>
<evidence type="ECO:0000256" key="9">
    <source>
        <dbReference type="ARBA" id="ARBA00022723"/>
    </source>
</evidence>
<keyword evidence="19" id="KW-0539">Nucleus</keyword>
<dbReference type="GO" id="GO:0046872">
    <property type="term" value="F:metal ion binding"/>
    <property type="evidence" value="ECO:0007669"/>
    <property type="project" value="UniProtKB-KW"/>
</dbReference>
<dbReference type="RefSeq" id="XP_036369362.1">
    <property type="nucleotide sequence ID" value="XM_036513469.1"/>
</dbReference>
<dbReference type="GO" id="GO:0006260">
    <property type="term" value="P:DNA replication"/>
    <property type="evidence" value="ECO:0007669"/>
    <property type="project" value="UniProtKB-KW"/>
</dbReference>
<comment type="similarity">
    <text evidence="3">Belongs to the DNA2/NAM7 helicase family.</text>
</comment>
<keyword evidence="13" id="KW-0347">Helicase</keyword>
<evidence type="ECO:0000256" key="15">
    <source>
        <dbReference type="ARBA" id="ARBA00023004"/>
    </source>
</evidence>
<evidence type="ECO:0000313" key="27">
    <source>
        <dbReference type="RefSeq" id="XP_036369362.1"/>
    </source>
</evidence>
<protein>
    <recommendedName>
        <fullName evidence="5">DNA replication ATP-dependent helicase/nuclease DNA2</fullName>
        <ecNumber evidence="4">3.6.4.12</ecNumber>
    </recommendedName>
    <alternativeName>
        <fullName evidence="21">DNA replication ATP-dependent helicase-like homolog</fullName>
    </alternativeName>
</protein>
<dbReference type="GO" id="GO:0005737">
    <property type="term" value="C:cytoplasm"/>
    <property type="evidence" value="ECO:0007669"/>
    <property type="project" value="TreeGrafter"/>
</dbReference>
<evidence type="ECO:0000256" key="4">
    <source>
        <dbReference type="ARBA" id="ARBA00012551"/>
    </source>
</evidence>
<dbReference type="PANTHER" id="PTHR43788">
    <property type="entry name" value="DNA2/NAM7 HELICASE FAMILY MEMBER"/>
    <property type="match status" value="1"/>
</dbReference>
<evidence type="ECO:0000256" key="10">
    <source>
        <dbReference type="ARBA" id="ARBA00022741"/>
    </source>
</evidence>
<dbReference type="GO" id="GO:0004518">
    <property type="term" value="F:nuclease activity"/>
    <property type="evidence" value="ECO:0007669"/>
    <property type="project" value="UniProtKB-KW"/>
</dbReference>
<dbReference type="InterPro" id="IPR027417">
    <property type="entry name" value="P-loop_NTPase"/>
</dbReference>
<dbReference type="CDD" id="cd18808">
    <property type="entry name" value="SF1_C_Upf1"/>
    <property type="match status" value="1"/>
</dbReference>
<dbReference type="RefSeq" id="XP_036369427.1">
    <property type="nucleotide sequence ID" value="XM_036513534.1"/>
</dbReference>
<dbReference type="Gene3D" id="3.90.320.10">
    <property type="match status" value="1"/>
</dbReference>
<dbReference type="CDD" id="cd22318">
    <property type="entry name" value="DNA2_N-like"/>
    <property type="match status" value="1"/>
</dbReference>
<dbReference type="InterPro" id="IPR041677">
    <property type="entry name" value="DNA2/NAM7_AAA_11"/>
</dbReference>
<comment type="catalytic activity">
    <reaction evidence="22">
        <text>ATP + H2O = ADP + phosphate + H(+)</text>
        <dbReference type="Rhea" id="RHEA:13065"/>
        <dbReference type="ChEBI" id="CHEBI:15377"/>
        <dbReference type="ChEBI" id="CHEBI:15378"/>
        <dbReference type="ChEBI" id="CHEBI:30616"/>
        <dbReference type="ChEBI" id="CHEBI:43474"/>
        <dbReference type="ChEBI" id="CHEBI:456216"/>
        <dbReference type="EC" id="3.6.4.12"/>
    </reaction>
</comment>
<comment type="cofactor">
    <cofactor evidence="1">
        <name>[4Fe-4S] cluster</name>
        <dbReference type="ChEBI" id="CHEBI:49883"/>
    </cofactor>
</comment>
<evidence type="ECO:0000256" key="11">
    <source>
        <dbReference type="ARBA" id="ARBA00022763"/>
    </source>
</evidence>
<dbReference type="SUPFAM" id="SSF52540">
    <property type="entry name" value="P-loop containing nucleoside triphosphate hydrolases"/>
    <property type="match status" value="1"/>
</dbReference>
<evidence type="ECO:0000313" key="28">
    <source>
        <dbReference type="RefSeq" id="XP_036369405.1"/>
    </source>
</evidence>
<evidence type="ECO:0000313" key="29">
    <source>
        <dbReference type="RefSeq" id="XP_036369427.1"/>
    </source>
</evidence>
<dbReference type="CDD" id="cd18041">
    <property type="entry name" value="DEXXQc_DNA2"/>
    <property type="match status" value="1"/>
</dbReference>
<evidence type="ECO:0000256" key="8">
    <source>
        <dbReference type="ARBA" id="ARBA00022722"/>
    </source>
</evidence>
<keyword evidence="9" id="KW-0479">Metal-binding</keyword>
<dbReference type="GO" id="GO:0005524">
    <property type="term" value="F:ATP binding"/>
    <property type="evidence" value="ECO:0007669"/>
    <property type="project" value="UniProtKB-KW"/>
</dbReference>
<keyword evidence="6" id="KW-0004">4Fe-4S</keyword>
<evidence type="ECO:0000259" key="24">
    <source>
        <dbReference type="Pfam" id="PF13086"/>
    </source>
</evidence>
<keyword evidence="8" id="KW-0540">Nuclease</keyword>
<keyword evidence="20" id="KW-0511">Multifunctional enzyme</keyword>
<dbReference type="GO" id="GO:0051539">
    <property type="term" value="F:4 iron, 4 sulfur cluster binding"/>
    <property type="evidence" value="ECO:0007669"/>
    <property type="project" value="UniProtKB-KW"/>
</dbReference>
<evidence type="ECO:0000259" key="23">
    <source>
        <dbReference type="Pfam" id="PF08696"/>
    </source>
</evidence>
<evidence type="ECO:0000256" key="21">
    <source>
        <dbReference type="ARBA" id="ARBA00032548"/>
    </source>
</evidence>
<dbReference type="GO" id="GO:0006281">
    <property type="term" value="P:DNA repair"/>
    <property type="evidence" value="ECO:0007669"/>
    <property type="project" value="UniProtKB-KW"/>
</dbReference>
<dbReference type="InterPro" id="IPR011604">
    <property type="entry name" value="PDDEXK-like_dom_sf"/>
</dbReference>
<keyword evidence="17" id="KW-0238">DNA-binding</keyword>
<dbReference type="RefSeq" id="XP_036369405.1">
    <property type="nucleotide sequence ID" value="XM_036513512.1"/>
</dbReference>
<evidence type="ECO:0000256" key="3">
    <source>
        <dbReference type="ARBA" id="ARBA00007913"/>
    </source>
</evidence>
<evidence type="ECO:0000256" key="18">
    <source>
        <dbReference type="ARBA" id="ARBA00023204"/>
    </source>
</evidence>